<sequence length="153" mass="16658">MKNKNPLLLLGLLGILLLVAFSTPDITQASSPATAANRGTIVGHPDRPSEFIKHDPDGNVILHGYYERNAQGLATRYTVYDGSGELLYTMLPYPGLDNRYLRCDQFSPSGQLEKVFVGIGDKIVVLGPDGNVLETMPGNTDFAPETFFEVTAQ</sequence>
<comment type="caution">
    <text evidence="2">The sequence shown here is derived from an EMBL/GenBank/DDBJ whole genome shotgun (WGS) entry which is preliminary data.</text>
</comment>
<name>A0A842HEY5_9BACT</name>
<keyword evidence="1" id="KW-0732">Signal</keyword>
<evidence type="ECO:0000256" key="1">
    <source>
        <dbReference type="SAM" id="SignalP"/>
    </source>
</evidence>
<reference evidence="2 3" key="1">
    <citation type="submission" date="2020-07" db="EMBL/GenBank/DDBJ databases">
        <authorList>
            <person name="Feng X."/>
        </authorList>
    </citation>
    <scope>NUCLEOTIDE SEQUENCE [LARGE SCALE GENOMIC DNA]</scope>
    <source>
        <strain evidence="2 3">JCM31066</strain>
    </source>
</reference>
<feature type="chain" id="PRO_5032424744" evidence="1">
    <location>
        <begin position="30"/>
        <end position="153"/>
    </location>
</feature>
<proteinExistence type="predicted"/>
<evidence type="ECO:0000313" key="3">
    <source>
        <dbReference type="Proteomes" id="UP000546464"/>
    </source>
</evidence>
<organism evidence="2 3">
    <name type="scientific">Ruficoccus amylovorans</name>
    <dbReference type="NCBI Taxonomy" id="1804625"/>
    <lineage>
        <taxon>Bacteria</taxon>
        <taxon>Pseudomonadati</taxon>
        <taxon>Verrucomicrobiota</taxon>
        <taxon>Opitutia</taxon>
        <taxon>Puniceicoccales</taxon>
        <taxon>Cerasicoccaceae</taxon>
        <taxon>Ruficoccus</taxon>
    </lineage>
</organism>
<protein>
    <submittedName>
        <fullName evidence="2">Uncharacterized protein</fullName>
    </submittedName>
</protein>
<dbReference type="EMBL" id="JACHVB010000035">
    <property type="protein sequence ID" value="MBC2595083.1"/>
    <property type="molecule type" value="Genomic_DNA"/>
</dbReference>
<dbReference type="Proteomes" id="UP000546464">
    <property type="component" value="Unassembled WGS sequence"/>
</dbReference>
<keyword evidence="3" id="KW-1185">Reference proteome</keyword>
<evidence type="ECO:0000313" key="2">
    <source>
        <dbReference type="EMBL" id="MBC2595083.1"/>
    </source>
</evidence>
<feature type="signal peptide" evidence="1">
    <location>
        <begin position="1"/>
        <end position="29"/>
    </location>
</feature>
<dbReference type="AlphaFoldDB" id="A0A842HEY5"/>
<accession>A0A842HEY5</accession>
<dbReference type="RefSeq" id="WP_185676046.1">
    <property type="nucleotide sequence ID" value="NZ_JACHVB010000035.1"/>
</dbReference>
<gene>
    <name evidence="2" type="ORF">H5P28_12520</name>
</gene>